<reference evidence="3" key="1">
    <citation type="submission" date="2023-06" db="EMBL/GenBank/DDBJ databases">
        <authorList>
            <consortium name="Lawrence Berkeley National Laboratory"/>
            <person name="Ahrendt S."/>
            <person name="Sahu N."/>
            <person name="Indic B."/>
            <person name="Wong-Bajracharya J."/>
            <person name="Merenyi Z."/>
            <person name="Ke H.-M."/>
            <person name="Monk M."/>
            <person name="Kocsube S."/>
            <person name="Drula E."/>
            <person name="Lipzen A."/>
            <person name="Balint B."/>
            <person name="Henrissat B."/>
            <person name="Andreopoulos B."/>
            <person name="Martin F.M."/>
            <person name="Harder C.B."/>
            <person name="Rigling D."/>
            <person name="Ford K.L."/>
            <person name="Foster G.D."/>
            <person name="Pangilinan J."/>
            <person name="Papanicolaou A."/>
            <person name="Barry K."/>
            <person name="LaButti K."/>
            <person name="Viragh M."/>
            <person name="Koriabine M."/>
            <person name="Yan M."/>
            <person name="Riley R."/>
            <person name="Champramary S."/>
            <person name="Plett K.L."/>
            <person name="Tsai I.J."/>
            <person name="Slot J."/>
            <person name="Sipos G."/>
            <person name="Plett J."/>
            <person name="Nagy L.G."/>
            <person name="Grigoriev I.V."/>
        </authorList>
    </citation>
    <scope>NUCLEOTIDE SEQUENCE</scope>
    <source>
        <strain evidence="3">HWK02</strain>
    </source>
</reference>
<dbReference type="EMBL" id="JAUEPU010000052">
    <property type="protein sequence ID" value="KAK0485316.1"/>
    <property type="molecule type" value="Genomic_DNA"/>
</dbReference>
<protein>
    <recommendedName>
        <fullName evidence="5">Secreted protein</fullName>
    </recommendedName>
</protein>
<feature type="region of interest" description="Disordered" evidence="1">
    <location>
        <begin position="81"/>
        <end position="133"/>
    </location>
</feature>
<proteinExistence type="predicted"/>
<feature type="signal peptide" evidence="2">
    <location>
        <begin position="1"/>
        <end position="16"/>
    </location>
</feature>
<keyword evidence="2" id="KW-0732">Signal</keyword>
<comment type="caution">
    <text evidence="3">The sequence shown here is derived from an EMBL/GenBank/DDBJ whole genome shotgun (WGS) entry which is preliminary data.</text>
</comment>
<evidence type="ECO:0008006" key="5">
    <source>
        <dbReference type="Google" id="ProtNLM"/>
    </source>
</evidence>
<feature type="chain" id="PRO_5041225252" description="Secreted protein" evidence="2">
    <location>
        <begin position="17"/>
        <end position="133"/>
    </location>
</feature>
<dbReference type="Proteomes" id="UP001175228">
    <property type="component" value="Unassembled WGS sequence"/>
</dbReference>
<evidence type="ECO:0000313" key="3">
    <source>
        <dbReference type="EMBL" id="KAK0485316.1"/>
    </source>
</evidence>
<organism evidence="3 4">
    <name type="scientific">Armillaria luteobubalina</name>
    <dbReference type="NCBI Taxonomy" id="153913"/>
    <lineage>
        <taxon>Eukaryota</taxon>
        <taxon>Fungi</taxon>
        <taxon>Dikarya</taxon>
        <taxon>Basidiomycota</taxon>
        <taxon>Agaricomycotina</taxon>
        <taxon>Agaricomycetes</taxon>
        <taxon>Agaricomycetidae</taxon>
        <taxon>Agaricales</taxon>
        <taxon>Marasmiineae</taxon>
        <taxon>Physalacriaceae</taxon>
        <taxon>Armillaria</taxon>
    </lineage>
</organism>
<accession>A0AA39PKC6</accession>
<dbReference type="AlphaFoldDB" id="A0AA39PKC6"/>
<name>A0AA39PKC6_9AGAR</name>
<evidence type="ECO:0000256" key="1">
    <source>
        <dbReference type="SAM" id="MobiDB-lite"/>
    </source>
</evidence>
<evidence type="ECO:0000256" key="2">
    <source>
        <dbReference type="SAM" id="SignalP"/>
    </source>
</evidence>
<keyword evidence="4" id="KW-1185">Reference proteome</keyword>
<evidence type="ECO:0000313" key="4">
    <source>
        <dbReference type="Proteomes" id="UP001175228"/>
    </source>
</evidence>
<sequence>MSRHLLLLFATLRVSSLGPTSQSVTTGSAHPQLSPSFNITLSGIDFPPVDLTDAMLRTKKICTAISSSVWWKAVGRTTQMSSPVPLVSRGSPLSSKEESVKYLGGGGGGTATGEPQFTRLPPYRHTHLTPPPT</sequence>
<gene>
    <name evidence="3" type="ORF">EDD18DRAFT_705246</name>
</gene>